<dbReference type="AlphaFoldDB" id="A0A059B3U8"/>
<evidence type="ECO:0000256" key="1">
    <source>
        <dbReference type="SAM" id="MobiDB-lite"/>
    </source>
</evidence>
<name>A0A059B3U8_EUCGR</name>
<accession>A0A059B3U8</accession>
<organism evidence="2">
    <name type="scientific">Eucalyptus grandis</name>
    <name type="common">Flooded gum</name>
    <dbReference type="NCBI Taxonomy" id="71139"/>
    <lineage>
        <taxon>Eukaryota</taxon>
        <taxon>Viridiplantae</taxon>
        <taxon>Streptophyta</taxon>
        <taxon>Embryophyta</taxon>
        <taxon>Tracheophyta</taxon>
        <taxon>Spermatophyta</taxon>
        <taxon>Magnoliopsida</taxon>
        <taxon>eudicotyledons</taxon>
        <taxon>Gunneridae</taxon>
        <taxon>Pentapetalae</taxon>
        <taxon>rosids</taxon>
        <taxon>malvids</taxon>
        <taxon>Myrtales</taxon>
        <taxon>Myrtaceae</taxon>
        <taxon>Myrtoideae</taxon>
        <taxon>Eucalypteae</taxon>
        <taxon>Eucalyptus</taxon>
    </lineage>
</organism>
<feature type="region of interest" description="Disordered" evidence="1">
    <location>
        <begin position="31"/>
        <end position="51"/>
    </location>
</feature>
<evidence type="ECO:0000313" key="2">
    <source>
        <dbReference type="EMBL" id="KCW60803.1"/>
    </source>
</evidence>
<sequence length="77" mass="8454">MATATAATPVDLFFCLSPVDQKINPIISQENSEQSTLKLKNTEEKKRGPPTTSFWVCVTVTGEISHVLSRDLMKESG</sequence>
<gene>
    <name evidence="2" type="ORF">EUGRSUZ_H03538</name>
</gene>
<reference evidence="2" key="1">
    <citation type="submission" date="2013-07" db="EMBL/GenBank/DDBJ databases">
        <title>The genome of Eucalyptus grandis.</title>
        <authorList>
            <person name="Schmutz J."/>
            <person name="Hayes R."/>
            <person name="Myburg A."/>
            <person name="Tuskan G."/>
            <person name="Grattapaglia D."/>
            <person name="Rokhsar D.S."/>
        </authorList>
    </citation>
    <scope>NUCLEOTIDE SEQUENCE</scope>
    <source>
        <tissue evidence="2">Leaf extractions</tissue>
    </source>
</reference>
<proteinExistence type="predicted"/>
<dbReference type="EMBL" id="KK198760">
    <property type="protein sequence ID" value="KCW60803.1"/>
    <property type="molecule type" value="Genomic_DNA"/>
</dbReference>
<dbReference type="InParanoid" id="A0A059B3U8"/>
<dbReference type="Gramene" id="KCW60803">
    <property type="protein sequence ID" value="KCW60803"/>
    <property type="gene ID" value="EUGRSUZ_H03538"/>
</dbReference>
<protein>
    <submittedName>
        <fullName evidence="2">Uncharacterized protein</fullName>
    </submittedName>
</protein>